<dbReference type="AlphaFoldDB" id="A0A5D3E785"/>
<gene>
    <name evidence="3" type="ORF">E5676_scaffold172G00180</name>
</gene>
<evidence type="ECO:0000259" key="2">
    <source>
        <dbReference type="Pfam" id="PF13961"/>
    </source>
</evidence>
<evidence type="ECO:0000256" key="1">
    <source>
        <dbReference type="SAM" id="MobiDB-lite"/>
    </source>
</evidence>
<proteinExistence type="predicted"/>
<feature type="domain" description="DUF4219" evidence="2">
    <location>
        <begin position="19"/>
        <end position="39"/>
    </location>
</feature>
<dbReference type="PANTHER" id="PTHR47481">
    <property type="match status" value="1"/>
</dbReference>
<dbReference type="PANTHER" id="PTHR47481:SF36">
    <property type="entry name" value="CCHC-TYPE DOMAIN-CONTAINING PROTEIN"/>
    <property type="match status" value="1"/>
</dbReference>
<feature type="compositionally biased region" description="Basic and acidic residues" evidence="1">
    <location>
        <begin position="220"/>
        <end position="233"/>
    </location>
</feature>
<reference evidence="3 4" key="1">
    <citation type="submission" date="2019-08" db="EMBL/GenBank/DDBJ databases">
        <title>Draft genome sequences of two oriental melons (Cucumis melo L. var makuwa).</title>
        <authorList>
            <person name="Kwon S.-Y."/>
        </authorList>
    </citation>
    <scope>NUCLEOTIDE SEQUENCE [LARGE SCALE GENOMIC DNA]</scope>
    <source>
        <strain evidence="4">cv. Chang Bougi</strain>
        <tissue evidence="3">Leaf</tissue>
    </source>
</reference>
<comment type="caution">
    <text evidence="3">The sequence shown here is derived from an EMBL/GenBank/DDBJ whole genome shotgun (WGS) entry which is preliminary data.</text>
</comment>
<evidence type="ECO:0000313" key="3">
    <source>
        <dbReference type="EMBL" id="TYK31536.1"/>
    </source>
</evidence>
<dbReference type="Proteomes" id="UP000321947">
    <property type="component" value="Unassembled WGS sequence"/>
</dbReference>
<feature type="region of interest" description="Disordered" evidence="1">
    <location>
        <begin position="189"/>
        <end position="233"/>
    </location>
</feature>
<name>A0A5D3E785_CUCMM</name>
<evidence type="ECO:0000313" key="4">
    <source>
        <dbReference type="Proteomes" id="UP000321947"/>
    </source>
</evidence>
<protein>
    <recommendedName>
        <fullName evidence="2">DUF4219 domain-containing protein</fullName>
    </recommendedName>
</protein>
<dbReference type="EMBL" id="SSTD01000132">
    <property type="protein sequence ID" value="TYK31536.1"/>
    <property type="molecule type" value="Genomic_DNA"/>
</dbReference>
<sequence length="233" mass="26851">MMMGDLQVEGIKKLNTQKYKAWSTCMKSDLQGQDLWNVVGGTKVNPLEDVALKKSNIKARKAMFAIKTTIDEEMLEHISIMETPKKAWHKFASHLSKQNDARLQLLENKLLLIAQRKMTINQYLPRSFIAAIQGWAFQPSLIDLENMFASQKALAKQMLEVTMSKNVAKRRRRQKATQSPPKLRALEKKDEMQIAEISKSCKTQQSRRRQKATQSPPRLRALEKKDEMQIAVR</sequence>
<dbReference type="InterPro" id="IPR025314">
    <property type="entry name" value="DUF4219"/>
</dbReference>
<dbReference type="Pfam" id="PF13961">
    <property type="entry name" value="DUF4219"/>
    <property type="match status" value="1"/>
</dbReference>
<organism evidence="3 4">
    <name type="scientific">Cucumis melo var. makuwa</name>
    <name type="common">Oriental melon</name>
    <dbReference type="NCBI Taxonomy" id="1194695"/>
    <lineage>
        <taxon>Eukaryota</taxon>
        <taxon>Viridiplantae</taxon>
        <taxon>Streptophyta</taxon>
        <taxon>Embryophyta</taxon>
        <taxon>Tracheophyta</taxon>
        <taxon>Spermatophyta</taxon>
        <taxon>Magnoliopsida</taxon>
        <taxon>eudicotyledons</taxon>
        <taxon>Gunneridae</taxon>
        <taxon>Pentapetalae</taxon>
        <taxon>rosids</taxon>
        <taxon>fabids</taxon>
        <taxon>Cucurbitales</taxon>
        <taxon>Cucurbitaceae</taxon>
        <taxon>Benincaseae</taxon>
        <taxon>Cucumis</taxon>
    </lineage>
</organism>
<accession>A0A5D3E785</accession>